<dbReference type="InterPro" id="IPR015422">
    <property type="entry name" value="PyrdxlP-dep_Trfase_small"/>
</dbReference>
<dbReference type="AlphaFoldDB" id="U1GH63"/>
<dbReference type="GO" id="GO:0019464">
    <property type="term" value="P:glycine decarboxylation via glycine cleavage system"/>
    <property type="evidence" value="ECO:0007669"/>
    <property type="project" value="TreeGrafter"/>
</dbReference>
<proteinExistence type="inferred from homology"/>
<evidence type="ECO:0000256" key="2">
    <source>
        <dbReference type="ARBA" id="ARBA00003788"/>
    </source>
</evidence>
<dbReference type="EC" id="1.4.4.2" evidence="4"/>
<dbReference type="Pfam" id="PF02347">
    <property type="entry name" value="GDC-P"/>
    <property type="match status" value="1"/>
</dbReference>
<dbReference type="PANTHER" id="PTHR11773:SF1">
    <property type="entry name" value="GLYCINE DEHYDROGENASE (DECARBOXYLATING), MITOCHONDRIAL"/>
    <property type="match status" value="1"/>
</dbReference>
<protein>
    <recommendedName>
        <fullName evidence="4">glycine dehydrogenase (aminomethyl-transferring)</fullName>
        <ecNumber evidence="4">1.4.4.2</ecNumber>
    </recommendedName>
</protein>
<dbReference type="PANTHER" id="PTHR11773">
    <property type="entry name" value="GLYCINE DEHYDROGENASE, DECARBOXYLATING"/>
    <property type="match status" value="1"/>
</dbReference>
<dbReference type="InterPro" id="IPR049315">
    <property type="entry name" value="GDC-P_N"/>
</dbReference>
<dbReference type="SUPFAM" id="SSF53383">
    <property type="entry name" value="PLP-dependent transferases"/>
    <property type="match status" value="1"/>
</dbReference>
<accession>U1GH63</accession>
<comment type="catalytic activity">
    <reaction evidence="7">
        <text>N(6)-[(R)-lipoyl]-L-lysyl-[glycine-cleavage complex H protein] + glycine + H(+) = N(6)-[(R)-S(8)-aminomethyldihydrolipoyl]-L-lysyl-[glycine-cleavage complex H protein] + CO2</text>
        <dbReference type="Rhea" id="RHEA:24304"/>
        <dbReference type="Rhea" id="RHEA-COMP:10494"/>
        <dbReference type="Rhea" id="RHEA-COMP:10495"/>
        <dbReference type="ChEBI" id="CHEBI:15378"/>
        <dbReference type="ChEBI" id="CHEBI:16526"/>
        <dbReference type="ChEBI" id="CHEBI:57305"/>
        <dbReference type="ChEBI" id="CHEBI:83099"/>
        <dbReference type="ChEBI" id="CHEBI:83143"/>
        <dbReference type="EC" id="1.4.4.2"/>
    </reaction>
</comment>
<dbReference type="Gene3D" id="3.90.1150.10">
    <property type="entry name" value="Aspartate Aminotransferase, domain 1"/>
    <property type="match status" value="1"/>
</dbReference>
<dbReference type="GO" id="GO:0016594">
    <property type="term" value="F:glycine binding"/>
    <property type="evidence" value="ECO:0007669"/>
    <property type="project" value="TreeGrafter"/>
</dbReference>
<dbReference type="OrthoDB" id="9801272at2"/>
<feature type="domain" description="Glycine cleavage system P-protein N-terminal" evidence="8">
    <location>
        <begin position="9"/>
        <end position="261"/>
    </location>
</feature>
<comment type="caution">
    <text evidence="10">The sequence shown here is derived from an EMBL/GenBank/DDBJ whole genome shotgun (WGS) entry which is preliminary data.</text>
</comment>
<feature type="non-terminal residue" evidence="10">
    <location>
        <position position="1"/>
    </location>
</feature>
<dbReference type="InterPro" id="IPR049316">
    <property type="entry name" value="GDC-P_C"/>
</dbReference>
<dbReference type="CDD" id="cd00613">
    <property type="entry name" value="GDC-P"/>
    <property type="match status" value="1"/>
</dbReference>
<dbReference type="Pfam" id="PF21478">
    <property type="entry name" value="GcvP2_C"/>
    <property type="match status" value="1"/>
</dbReference>
<evidence type="ECO:0000256" key="7">
    <source>
        <dbReference type="ARBA" id="ARBA00049026"/>
    </source>
</evidence>
<evidence type="ECO:0000256" key="3">
    <source>
        <dbReference type="ARBA" id="ARBA00010756"/>
    </source>
</evidence>
<keyword evidence="6 10" id="KW-0560">Oxidoreductase</keyword>
<dbReference type="Proteomes" id="UP000016307">
    <property type="component" value="Unassembled WGS sequence"/>
</dbReference>
<dbReference type="RefSeq" id="WP_021104297.1">
    <property type="nucleotide sequence ID" value="NZ_AOSS01000246.1"/>
</dbReference>
<name>U1GH63_9ACTN</name>
<feature type="domain" description="Glycine dehydrogenase C-terminal" evidence="9">
    <location>
        <begin position="314"/>
        <end position="435"/>
    </location>
</feature>
<gene>
    <name evidence="10" type="ORF">H641_06458</name>
</gene>
<evidence type="ECO:0000256" key="5">
    <source>
        <dbReference type="ARBA" id="ARBA00022898"/>
    </source>
</evidence>
<evidence type="ECO:0000259" key="9">
    <source>
        <dbReference type="Pfam" id="PF21478"/>
    </source>
</evidence>
<evidence type="ECO:0000256" key="4">
    <source>
        <dbReference type="ARBA" id="ARBA00012134"/>
    </source>
</evidence>
<comment type="function">
    <text evidence="2">The glycine cleavage system catalyzes the degradation of glycine. The P protein binds the alpha-amino group of glycine through its pyridoxal phosphate cofactor; CO(2) is released and the remaining methylamine moiety is then transferred to the lipoamide cofactor of the H protein.</text>
</comment>
<evidence type="ECO:0000313" key="10">
    <source>
        <dbReference type="EMBL" id="ERF56194.1"/>
    </source>
</evidence>
<dbReference type="Gene3D" id="3.40.640.10">
    <property type="entry name" value="Type I PLP-dependent aspartate aminotransferase-like (Major domain)"/>
    <property type="match status" value="1"/>
</dbReference>
<dbReference type="EMBL" id="AOSS01000246">
    <property type="protein sequence ID" value="ERF56194.1"/>
    <property type="molecule type" value="Genomic_DNA"/>
</dbReference>
<sequence>HPVFTSFGSETAMMRYLKRLADRDFALDRGMIPLGSCTLKLNAAIEMEAISWPQFAGLHPLVPAEDAEGTLQMIDQLETWLAQLTGYDTVSLQPNAGSQGEYAGLQAIRGYHRSRGDGQRNVCLVPSSAHGTNAASAALAGMKVVVVASDDGGNVDLDDLAAKIDEHRDQLAAIMITYPSTHGVYEPGVRQICEMVHAAGGQVYIDGANLNALLGVARPGEIGGDVSHLNLHKTFAIPHGGGGPGVGPVAAKAHLAAFLPGHRQMTRTQHPTADGGTITHDGLAVSASPYGSASVLPISWAYIRLMGLEGLREATGQAVLNANYIAHRLRDAVPILYTGSNDLVAHECILDLRSLTHETGITVDDVAKRLIDYGFHAPTMSFPVAGTLMVEPTESEDLAEVDRFCDAMLAIVDEARKVQAGVWPADDNPLVNAPHPACRLVDAWDHPYSRRLAVYPGVFATRERGTTTGMHMGQITRIQAKYWPPVGRVDNAYGDRHLVCTCPPPEAFESAAAE</sequence>
<reference evidence="10 11" key="1">
    <citation type="journal article" date="2013" name="BMC Genomics">
        <title>Comparative genomics reveals distinct host-interacting traits of three major human-associated propionibacteria.</title>
        <authorList>
            <person name="Mak T.N."/>
            <person name="Schmid M."/>
            <person name="Brzuszkiewicz E."/>
            <person name="Zeng G."/>
            <person name="Meyer R."/>
            <person name="Sfanos K.S."/>
            <person name="Brinkmann V."/>
            <person name="Meyer T.F."/>
            <person name="Bruggemann H."/>
        </authorList>
    </citation>
    <scope>NUCLEOTIDE SEQUENCE [LARGE SCALE GENOMIC DNA]</scope>
    <source>
        <strain evidence="10 11">DSM 20700</strain>
    </source>
</reference>
<dbReference type="FunFam" id="3.40.640.10:FF:000007">
    <property type="entry name" value="glycine dehydrogenase (Decarboxylating), mitochondrial"/>
    <property type="match status" value="1"/>
</dbReference>
<dbReference type="GO" id="GO:0030170">
    <property type="term" value="F:pyridoxal phosphate binding"/>
    <property type="evidence" value="ECO:0007669"/>
    <property type="project" value="TreeGrafter"/>
</dbReference>
<dbReference type="InterPro" id="IPR015424">
    <property type="entry name" value="PyrdxlP-dep_Trfase"/>
</dbReference>
<dbReference type="GO" id="GO:0005829">
    <property type="term" value="C:cytosol"/>
    <property type="evidence" value="ECO:0007669"/>
    <property type="project" value="TreeGrafter"/>
</dbReference>
<dbReference type="GO" id="GO:0004375">
    <property type="term" value="F:glycine dehydrogenase (decarboxylating) activity"/>
    <property type="evidence" value="ECO:0007669"/>
    <property type="project" value="UniProtKB-EC"/>
</dbReference>
<dbReference type="GO" id="GO:0005960">
    <property type="term" value="C:glycine cleavage complex"/>
    <property type="evidence" value="ECO:0007669"/>
    <property type="project" value="TreeGrafter"/>
</dbReference>
<organism evidence="10 11">
    <name type="scientific">Cutibacterium granulosum DSM 20700</name>
    <dbReference type="NCBI Taxonomy" id="1160719"/>
    <lineage>
        <taxon>Bacteria</taxon>
        <taxon>Bacillati</taxon>
        <taxon>Actinomycetota</taxon>
        <taxon>Actinomycetes</taxon>
        <taxon>Propionibacteriales</taxon>
        <taxon>Propionibacteriaceae</taxon>
        <taxon>Cutibacterium</taxon>
    </lineage>
</organism>
<comment type="similarity">
    <text evidence="3">Belongs to the GcvP family.</text>
</comment>
<keyword evidence="11" id="KW-1185">Reference proteome</keyword>
<dbReference type="NCBIfam" id="NF003346">
    <property type="entry name" value="PRK04366.1"/>
    <property type="match status" value="1"/>
</dbReference>
<dbReference type="InterPro" id="IPR020581">
    <property type="entry name" value="GDC_P"/>
</dbReference>
<evidence type="ECO:0000256" key="1">
    <source>
        <dbReference type="ARBA" id="ARBA00001933"/>
    </source>
</evidence>
<evidence type="ECO:0000256" key="6">
    <source>
        <dbReference type="ARBA" id="ARBA00023002"/>
    </source>
</evidence>
<dbReference type="PATRIC" id="fig|1160719.4.peg.1212"/>
<evidence type="ECO:0000259" key="8">
    <source>
        <dbReference type="Pfam" id="PF02347"/>
    </source>
</evidence>
<dbReference type="InterPro" id="IPR015421">
    <property type="entry name" value="PyrdxlP-dep_Trfase_major"/>
</dbReference>
<comment type="cofactor">
    <cofactor evidence="1">
        <name>pyridoxal 5'-phosphate</name>
        <dbReference type="ChEBI" id="CHEBI:597326"/>
    </cofactor>
</comment>
<evidence type="ECO:0000313" key="11">
    <source>
        <dbReference type="Proteomes" id="UP000016307"/>
    </source>
</evidence>
<keyword evidence="5" id="KW-0663">Pyridoxal phosphate</keyword>